<accession>T0J3T4</accession>
<proteinExistence type="predicted"/>
<gene>
    <name evidence="1" type="ORF">M529_14485</name>
</gene>
<dbReference type="Proteomes" id="UP000015523">
    <property type="component" value="Unassembled WGS sequence"/>
</dbReference>
<name>T0J3T4_9SPHN</name>
<reference evidence="1 2" key="1">
    <citation type="journal article" date="2013" name="Genome Announc.">
        <title>Draft Genome Sequence of Sphingobium ummariense Strain RL-3, a Hexachlorocyclohexane-Degrading Bacterium.</title>
        <authorList>
            <person name="Kohli P."/>
            <person name="Dua A."/>
            <person name="Sangwan N."/>
            <person name="Oldach P."/>
            <person name="Khurana J.P."/>
            <person name="Lal R."/>
        </authorList>
    </citation>
    <scope>NUCLEOTIDE SEQUENCE [LARGE SCALE GENOMIC DNA]</scope>
    <source>
        <strain evidence="1 2">RL-3</strain>
    </source>
</reference>
<sequence length="60" mass="6577">MVYRGHNLFNVHAAEAVLCTIFHAGGVVAGSPRRPYAGLIMFEGFGVPQIFFNLLDKRAV</sequence>
<dbReference type="PATRIC" id="fig|1346791.3.peg.2786"/>
<dbReference type="EMBL" id="AUWY01000100">
    <property type="protein sequence ID" value="EQB31522.1"/>
    <property type="molecule type" value="Genomic_DNA"/>
</dbReference>
<protein>
    <submittedName>
        <fullName evidence="1">Uncharacterized protein</fullName>
    </submittedName>
</protein>
<dbReference type="AlphaFoldDB" id="T0J3T4"/>
<comment type="caution">
    <text evidence="1">The sequence shown here is derived from an EMBL/GenBank/DDBJ whole genome shotgun (WGS) entry which is preliminary data.</text>
</comment>
<evidence type="ECO:0000313" key="2">
    <source>
        <dbReference type="Proteomes" id="UP000015523"/>
    </source>
</evidence>
<evidence type="ECO:0000313" key="1">
    <source>
        <dbReference type="EMBL" id="EQB31522.1"/>
    </source>
</evidence>
<organism evidence="1 2">
    <name type="scientific">Sphingobium ummariense RL-3</name>
    <dbReference type="NCBI Taxonomy" id="1346791"/>
    <lineage>
        <taxon>Bacteria</taxon>
        <taxon>Pseudomonadati</taxon>
        <taxon>Pseudomonadota</taxon>
        <taxon>Alphaproteobacteria</taxon>
        <taxon>Sphingomonadales</taxon>
        <taxon>Sphingomonadaceae</taxon>
        <taxon>Sphingobium</taxon>
    </lineage>
</organism>
<keyword evidence="2" id="KW-1185">Reference proteome</keyword>